<evidence type="ECO:0000256" key="2">
    <source>
        <dbReference type="ARBA" id="ARBA00022714"/>
    </source>
</evidence>
<dbReference type="GO" id="GO:0051537">
    <property type="term" value="F:2 iron, 2 sulfur cluster binding"/>
    <property type="evidence" value="ECO:0007669"/>
    <property type="project" value="UniProtKB-KW"/>
</dbReference>
<evidence type="ECO:0000313" key="8">
    <source>
        <dbReference type="Proteomes" id="UP001520140"/>
    </source>
</evidence>
<dbReference type="InterPro" id="IPR001433">
    <property type="entry name" value="OxRdtase_FAD/NAD-bd"/>
</dbReference>
<dbReference type="PANTHER" id="PTHR47354">
    <property type="entry name" value="NADH OXIDOREDUCTASE HCR"/>
    <property type="match status" value="1"/>
</dbReference>
<dbReference type="InterPro" id="IPR017927">
    <property type="entry name" value="FAD-bd_FR_type"/>
</dbReference>
<dbReference type="InterPro" id="IPR008333">
    <property type="entry name" value="Cbr1-like_FAD-bd_dom"/>
</dbReference>
<organism evidence="6 7">
    <name type="scientific">Rhodococcoides kroppenstedtii</name>
    <dbReference type="NCBI Taxonomy" id="293050"/>
    <lineage>
        <taxon>Bacteria</taxon>
        <taxon>Bacillati</taxon>
        <taxon>Actinomycetota</taxon>
        <taxon>Actinomycetes</taxon>
        <taxon>Mycobacteriales</taxon>
        <taxon>Nocardiaceae</taxon>
        <taxon>Rhodococcoides</taxon>
    </lineage>
</organism>
<dbReference type="CDD" id="cd06217">
    <property type="entry name" value="FNR_iron_sulfur_binding_3"/>
    <property type="match status" value="1"/>
</dbReference>
<dbReference type="PANTHER" id="PTHR47354:SF5">
    <property type="entry name" value="PROTEIN RFBI"/>
    <property type="match status" value="1"/>
</dbReference>
<dbReference type="SUPFAM" id="SSF63380">
    <property type="entry name" value="Riboflavin synthase domain-like"/>
    <property type="match status" value="1"/>
</dbReference>
<accession>A0A1I0U4W1</accession>
<proteinExistence type="predicted"/>
<dbReference type="EMBL" id="JABUKG010000021">
    <property type="protein sequence ID" value="MBY6322490.1"/>
    <property type="molecule type" value="Genomic_DNA"/>
</dbReference>
<dbReference type="OrthoDB" id="5179582at2"/>
<dbReference type="SUPFAM" id="SSF52343">
    <property type="entry name" value="Ferredoxin reductase-like, C-terminal NADP-linked domain"/>
    <property type="match status" value="1"/>
</dbReference>
<keyword evidence="2" id="KW-0001">2Fe-2S</keyword>
<reference evidence="5 8" key="2">
    <citation type="submission" date="2020-06" db="EMBL/GenBank/DDBJ databases">
        <title>Taxonomy, biology and ecology of Rhodococcus bacteria occurring in California pistachio and other woody hosts as revealed by genome sequence analyses.</title>
        <authorList>
            <person name="Gai Y."/>
            <person name="Riely B."/>
        </authorList>
    </citation>
    <scope>NUCLEOTIDE SEQUENCE [LARGE SCALE GENOMIC DNA]</scope>
    <source>
        <strain evidence="5 8">BP-284</strain>
    </source>
</reference>
<dbReference type="InterPro" id="IPR001709">
    <property type="entry name" value="Flavoprot_Pyr_Nucl_cyt_Rdtase"/>
</dbReference>
<dbReference type="Gene3D" id="3.40.50.80">
    <property type="entry name" value="Nucleotide-binding domain of ferredoxin-NADP reductase (FNR) module"/>
    <property type="match status" value="1"/>
</dbReference>
<evidence type="ECO:0000256" key="1">
    <source>
        <dbReference type="ARBA" id="ARBA00001974"/>
    </source>
</evidence>
<dbReference type="Proteomes" id="UP000182054">
    <property type="component" value="Unassembled WGS sequence"/>
</dbReference>
<dbReference type="Pfam" id="PF00175">
    <property type="entry name" value="NAD_binding_1"/>
    <property type="match status" value="1"/>
</dbReference>
<keyword evidence="2" id="KW-0479">Metal-binding</keyword>
<keyword evidence="3" id="KW-0411">Iron-sulfur</keyword>
<dbReference type="EMBL" id="FOJN01000013">
    <property type="protein sequence ID" value="SFA58973.1"/>
    <property type="molecule type" value="Genomic_DNA"/>
</dbReference>
<dbReference type="PROSITE" id="PS51384">
    <property type="entry name" value="FAD_FR"/>
    <property type="match status" value="1"/>
</dbReference>
<dbReference type="Gene3D" id="2.40.30.10">
    <property type="entry name" value="Translation factors"/>
    <property type="match status" value="1"/>
</dbReference>
<sequence>MATALSGAKPWLVATVVERRAETPTAATLVLDVDGWTGHHAGQHLDVKLTAEDGYSAQRSYSIASAPDGTPRIELTVQTVGDGEVSPYLTSALEPGDRVEVRGPIGRWFVWRPAAPTGPPSPPVLLVGGGSGIVPLRAMVRARTAAVPFRVLYSVREPAEVYYADEWAHPRPGVDVTLIHTRRAPVASRRPVGRIQPADLDAHGWPAEFEPDCYVCGPTSFVDAVADMLVDRGHAPGRIRTERFGPS</sequence>
<dbReference type="GO" id="GO:0016491">
    <property type="term" value="F:oxidoreductase activity"/>
    <property type="evidence" value="ECO:0007669"/>
    <property type="project" value="InterPro"/>
</dbReference>
<reference evidence="6 7" key="1">
    <citation type="submission" date="2016-10" db="EMBL/GenBank/DDBJ databases">
        <authorList>
            <person name="de Groot N.N."/>
        </authorList>
    </citation>
    <scope>NUCLEOTIDE SEQUENCE [LARGE SCALE GENOMIC DNA]</scope>
    <source>
        <strain evidence="6 7">DSM 44908</strain>
    </source>
</reference>
<dbReference type="GeneID" id="85486964"/>
<protein>
    <submittedName>
        <fullName evidence="5">Ferredoxin reductase</fullName>
    </submittedName>
    <submittedName>
        <fullName evidence="6">Ferredoxin-NADP reductase</fullName>
    </submittedName>
</protein>
<keyword evidence="8" id="KW-1185">Reference proteome</keyword>
<dbReference type="InterPro" id="IPR017938">
    <property type="entry name" value="Riboflavin_synthase-like_b-brl"/>
</dbReference>
<evidence type="ECO:0000259" key="4">
    <source>
        <dbReference type="PROSITE" id="PS51384"/>
    </source>
</evidence>
<keyword evidence="2" id="KW-0408">Iron</keyword>
<dbReference type="PRINTS" id="PR00371">
    <property type="entry name" value="FPNCR"/>
</dbReference>
<dbReference type="Proteomes" id="UP001520140">
    <property type="component" value="Unassembled WGS sequence"/>
</dbReference>
<gene>
    <name evidence="5" type="ORF">HQ605_16820</name>
    <name evidence="6" type="ORF">SAMN05444374_11369</name>
</gene>
<feature type="domain" description="FAD-binding FR-type" evidence="4">
    <location>
        <begin position="9"/>
        <end position="111"/>
    </location>
</feature>
<evidence type="ECO:0000313" key="7">
    <source>
        <dbReference type="Proteomes" id="UP000182054"/>
    </source>
</evidence>
<dbReference type="InterPro" id="IPR050415">
    <property type="entry name" value="MRET"/>
</dbReference>
<dbReference type="InterPro" id="IPR039261">
    <property type="entry name" value="FNR_nucleotide-bd"/>
</dbReference>
<evidence type="ECO:0000313" key="6">
    <source>
        <dbReference type="EMBL" id="SFA58973.1"/>
    </source>
</evidence>
<evidence type="ECO:0000313" key="5">
    <source>
        <dbReference type="EMBL" id="MBY6322490.1"/>
    </source>
</evidence>
<dbReference type="AlphaFoldDB" id="A0A1I0U4W1"/>
<dbReference type="Pfam" id="PF00970">
    <property type="entry name" value="FAD_binding_6"/>
    <property type="match status" value="1"/>
</dbReference>
<evidence type="ECO:0000256" key="3">
    <source>
        <dbReference type="ARBA" id="ARBA00023014"/>
    </source>
</evidence>
<dbReference type="RefSeq" id="WP_068102660.1">
    <property type="nucleotide sequence ID" value="NZ_FOJN01000013.1"/>
</dbReference>
<name>A0A1I0U4W1_9NOCA</name>
<dbReference type="PRINTS" id="PR00406">
    <property type="entry name" value="CYTB5RDTASE"/>
</dbReference>
<comment type="cofactor">
    <cofactor evidence="1">
        <name>FAD</name>
        <dbReference type="ChEBI" id="CHEBI:57692"/>
    </cofactor>
</comment>